<dbReference type="RefSeq" id="WP_330151227.1">
    <property type="nucleotide sequence ID" value="NZ_JAUZMZ010000024.1"/>
</dbReference>
<sequence length="597" mass="60597">MIVTVRIRRRTAALAALLAAALAATGCSSGPDQPETIAEQFAVALEAGDVQAAAALTTDPAVAATVISDLFDGLGNDDPDVTVAGTGDAGTFDLDVTWNFGEGRDWSYRTTGSAVEDAAVDDAAAEDAWRIRWDPALLSPDLSAGASVRYTNTVGSPPTIFDRDGQPLMSQQIVTLVELDPTADPAAVAPVLATVAPTITAESLAAELAAADGRPVTAITLREADLAPLEGQLAALRGVTLAPQTRLLTSERDLASPVWSGLADLWQQGQDASAGWAVQRVAAEGSVQRIAGTDGPEAPDLNTTIDLGLQQRAESALASLDRPATIVGIDASTGAVRVVAQNTAADGQGAIALTGLFPPGSTFKAITTSAALQAGLADPDTVLPCPGVASIGDRTIPNDENFDLGAVPLHTAFAFSCNTTMGRLALELPASALTDAALQFGLGIDYLTPGLVTVTGSVPAAETPAARVEAAIGQGQVTASPFGMALVAASVVNGHTPEPMIVEGRPATADREVAAAPDTVTAALRAMMRETVTDGTATAVRDIADLIGKTGTAEYGENGGAHGWFIGAQDNLAFAVFVAGAEGSAPAVEAAGRWLRG</sequence>
<dbReference type="PANTHER" id="PTHR30627">
    <property type="entry name" value="PEPTIDOGLYCAN D,D-TRANSPEPTIDASE"/>
    <property type="match status" value="1"/>
</dbReference>
<dbReference type="Proteomes" id="UP001331936">
    <property type="component" value="Unassembled WGS sequence"/>
</dbReference>
<dbReference type="Gene3D" id="3.40.710.10">
    <property type="entry name" value="DD-peptidase/beta-lactamase superfamily"/>
    <property type="match status" value="1"/>
</dbReference>
<feature type="signal peptide" evidence="1">
    <location>
        <begin position="1"/>
        <end position="29"/>
    </location>
</feature>
<dbReference type="InterPro" id="IPR050515">
    <property type="entry name" value="Beta-lactam/transpept"/>
</dbReference>
<feature type="chain" id="PRO_5045884158" evidence="1">
    <location>
        <begin position="30"/>
        <end position="597"/>
    </location>
</feature>
<keyword evidence="5" id="KW-1185">Reference proteome</keyword>
<accession>A0ABU7JPW4</accession>
<keyword evidence="1" id="KW-0732">Signal</keyword>
<dbReference type="EMBL" id="JAUZMZ010000024">
    <property type="protein sequence ID" value="MEE2031792.1"/>
    <property type="molecule type" value="Genomic_DNA"/>
</dbReference>
<comment type="caution">
    <text evidence="4">The sequence shown here is derived from an EMBL/GenBank/DDBJ whole genome shotgun (WGS) entry which is preliminary data.</text>
</comment>
<reference evidence="4 5" key="1">
    <citation type="submission" date="2023-08" db="EMBL/GenBank/DDBJ databases">
        <authorList>
            <person name="Girao M."/>
            <person name="Carvalho M.F."/>
        </authorList>
    </citation>
    <scope>NUCLEOTIDE SEQUENCE [LARGE SCALE GENOMIC DNA]</scope>
    <source>
        <strain evidence="4 5">CC-R104</strain>
    </source>
</reference>
<dbReference type="SUPFAM" id="SSF56601">
    <property type="entry name" value="beta-lactamase/transpeptidase-like"/>
    <property type="match status" value="1"/>
</dbReference>
<feature type="domain" description="Penicillin-binding protein transpeptidase" evidence="2">
    <location>
        <begin position="325"/>
        <end position="582"/>
    </location>
</feature>
<organism evidence="4 5">
    <name type="scientific">Rhodococcus chondri</name>
    <dbReference type="NCBI Taxonomy" id="3065941"/>
    <lineage>
        <taxon>Bacteria</taxon>
        <taxon>Bacillati</taxon>
        <taxon>Actinomycetota</taxon>
        <taxon>Actinomycetes</taxon>
        <taxon>Mycobacteriales</taxon>
        <taxon>Nocardiaceae</taxon>
        <taxon>Rhodococcus</taxon>
    </lineage>
</organism>
<dbReference type="Pfam" id="PF05223">
    <property type="entry name" value="MecA_N"/>
    <property type="match status" value="1"/>
</dbReference>
<evidence type="ECO:0000259" key="3">
    <source>
        <dbReference type="Pfam" id="PF05223"/>
    </source>
</evidence>
<evidence type="ECO:0000313" key="4">
    <source>
        <dbReference type="EMBL" id="MEE2031792.1"/>
    </source>
</evidence>
<dbReference type="InterPro" id="IPR001460">
    <property type="entry name" value="PCN-bd_Tpept"/>
</dbReference>
<evidence type="ECO:0000313" key="5">
    <source>
        <dbReference type="Proteomes" id="UP001331936"/>
    </source>
</evidence>
<feature type="domain" description="NTF2-like N-terminal transpeptidase" evidence="3">
    <location>
        <begin position="34"/>
        <end position="145"/>
    </location>
</feature>
<protein>
    <submittedName>
        <fullName evidence="4">Penicillin-binding transpeptidase domain-containing protein</fullName>
    </submittedName>
</protein>
<proteinExistence type="predicted"/>
<evidence type="ECO:0000259" key="2">
    <source>
        <dbReference type="Pfam" id="PF00905"/>
    </source>
</evidence>
<dbReference type="PROSITE" id="PS51257">
    <property type="entry name" value="PROKAR_LIPOPROTEIN"/>
    <property type="match status" value="1"/>
</dbReference>
<dbReference type="InterPro" id="IPR012338">
    <property type="entry name" value="Beta-lactam/transpept-like"/>
</dbReference>
<evidence type="ECO:0000256" key="1">
    <source>
        <dbReference type="SAM" id="SignalP"/>
    </source>
</evidence>
<gene>
    <name evidence="4" type="ORF">Q8814_06635</name>
</gene>
<dbReference type="PANTHER" id="PTHR30627:SF24">
    <property type="entry name" value="PENICILLIN-BINDING PROTEIN 4B"/>
    <property type="match status" value="1"/>
</dbReference>
<name>A0ABU7JPW4_9NOCA</name>
<dbReference type="InterPro" id="IPR007887">
    <property type="entry name" value="MecA_N"/>
</dbReference>
<dbReference type="Pfam" id="PF00905">
    <property type="entry name" value="Transpeptidase"/>
    <property type="match status" value="1"/>
</dbReference>